<dbReference type="InterPro" id="IPR003870">
    <property type="entry name" value="DUF222"/>
</dbReference>
<dbReference type="STRING" id="1210086.GCA_001613105_03396"/>
<dbReference type="AlphaFoldDB" id="A0A370I071"/>
<dbReference type="SMART" id="SM00507">
    <property type="entry name" value="HNHc"/>
    <property type="match status" value="1"/>
</dbReference>
<proteinExistence type="predicted"/>
<evidence type="ECO:0000259" key="2">
    <source>
        <dbReference type="SMART" id="SM00507"/>
    </source>
</evidence>
<reference evidence="3 4" key="1">
    <citation type="submission" date="2018-07" db="EMBL/GenBank/DDBJ databases">
        <title>Genomic Encyclopedia of Type Strains, Phase IV (KMG-IV): sequencing the most valuable type-strain genomes for metagenomic binning, comparative biology and taxonomic classification.</title>
        <authorList>
            <person name="Goeker M."/>
        </authorList>
    </citation>
    <scope>NUCLEOTIDE SEQUENCE [LARGE SCALE GENOMIC DNA]</scope>
    <source>
        <strain evidence="3 4">DSM 44290</strain>
    </source>
</reference>
<name>A0A370I071_9NOCA</name>
<feature type="region of interest" description="Disordered" evidence="1">
    <location>
        <begin position="132"/>
        <end position="186"/>
    </location>
</feature>
<accession>A0A370I071</accession>
<dbReference type="EMBL" id="QQBC01000009">
    <property type="protein sequence ID" value="RDI64142.1"/>
    <property type="molecule type" value="Genomic_DNA"/>
</dbReference>
<sequence>MARSSGRAGPMGSLVDISDVTGPPVATGGGALLSLGDALRLAAHAHHYLALFDDRDGRPLYLARTKRIATADQRIVLHARDIGCSFPGCAKPGYLCQTHHRNEWADGGHTDVDQLTFACEPHHRLVGRADTNWTTTATPPGHPCAGRTRWTPPTHIDPSRRPRINHYHHPHEYLTPAQRSERTRSG</sequence>
<feature type="domain" description="HNH nuclease" evidence="2">
    <location>
        <begin position="72"/>
        <end position="124"/>
    </location>
</feature>
<dbReference type="InterPro" id="IPR003615">
    <property type="entry name" value="HNH_nuc"/>
</dbReference>
<organism evidence="3 4">
    <name type="scientific">Nocardia pseudobrasiliensis</name>
    <dbReference type="NCBI Taxonomy" id="45979"/>
    <lineage>
        <taxon>Bacteria</taxon>
        <taxon>Bacillati</taxon>
        <taxon>Actinomycetota</taxon>
        <taxon>Actinomycetes</taxon>
        <taxon>Mycobacteriales</taxon>
        <taxon>Nocardiaceae</taxon>
        <taxon>Nocardia</taxon>
    </lineage>
</organism>
<dbReference type="CDD" id="cd00085">
    <property type="entry name" value="HNHc"/>
    <property type="match status" value="1"/>
</dbReference>
<evidence type="ECO:0000256" key="1">
    <source>
        <dbReference type="SAM" id="MobiDB-lite"/>
    </source>
</evidence>
<dbReference type="Pfam" id="PF02720">
    <property type="entry name" value="DUF222"/>
    <property type="match status" value="1"/>
</dbReference>
<evidence type="ECO:0000313" key="4">
    <source>
        <dbReference type="Proteomes" id="UP000254869"/>
    </source>
</evidence>
<keyword evidence="4" id="KW-1185">Reference proteome</keyword>
<comment type="caution">
    <text evidence="3">The sequence shown here is derived from an EMBL/GenBank/DDBJ whole genome shotgun (WGS) entry which is preliminary data.</text>
</comment>
<gene>
    <name evidence="3" type="ORF">DFR76_109484</name>
</gene>
<evidence type="ECO:0000313" key="3">
    <source>
        <dbReference type="EMBL" id="RDI64142.1"/>
    </source>
</evidence>
<protein>
    <submittedName>
        <fullName evidence="3">Uncharacterized protein DUF222</fullName>
    </submittedName>
</protein>
<dbReference type="Proteomes" id="UP000254869">
    <property type="component" value="Unassembled WGS sequence"/>
</dbReference>